<accession>A0A061D426</accession>
<reference evidence="2" key="1">
    <citation type="submission" date="2014-06" db="EMBL/GenBank/DDBJ databases">
        <authorList>
            <person name="Aslett M."/>
            <person name="De Silva N."/>
        </authorList>
    </citation>
    <scope>NUCLEOTIDE SEQUENCE [LARGE SCALE GENOMIC DNA]</scope>
    <source>
        <strain evidence="2">Bond</strain>
    </source>
</reference>
<dbReference type="KEGG" id="bbig:BBBOND_0206540"/>
<sequence length="113" mass="12929">MAITLREFPDVECLRNTSSRNLAENVSNLVCPEKYRCNSATILRNCHSTKIRQNGRNLSCEITDANKSRICARQKAFVQKLKRVMQKKLALISVLNTIQETPRNLLALITRQL</sequence>
<evidence type="ECO:0000313" key="2">
    <source>
        <dbReference type="Proteomes" id="UP000033188"/>
    </source>
</evidence>
<keyword evidence="2" id="KW-1185">Reference proteome</keyword>
<proteinExistence type="predicted"/>
<dbReference type="EMBL" id="LK391708">
    <property type="protein sequence ID" value="CDR95496.1"/>
    <property type="molecule type" value="Genomic_DNA"/>
</dbReference>
<evidence type="ECO:0000313" key="1">
    <source>
        <dbReference type="EMBL" id="CDR95496.1"/>
    </source>
</evidence>
<gene>
    <name evidence="1" type="ORF">BBBOND_0206540</name>
</gene>
<dbReference type="VEuPathDB" id="PiroplasmaDB:BBBOND_0206540"/>
<name>A0A061D426_BABBI</name>
<organism evidence="1 2">
    <name type="scientific">Babesia bigemina</name>
    <dbReference type="NCBI Taxonomy" id="5866"/>
    <lineage>
        <taxon>Eukaryota</taxon>
        <taxon>Sar</taxon>
        <taxon>Alveolata</taxon>
        <taxon>Apicomplexa</taxon>
        <taxon>Aconoidasida</taxon>
        <taxon>Piroplasmida</taxon>
        <taxon>Babesiidae</taxon>
        <taxon>Babesia</taxon>
    </lineage>
</organism>
<dbReference type="GeneID" id="24564037"/>
<dbReference type="AlphaFoldDB" id="A0A061D426"/>
<protein>
    <submittedName>
        <fullName evidence="1">Uncharacterized protein</fullName>
    </submittedName>
</protein>
<dbReference type="RefSeq" id="XP_012767682.1">
    <property type="nucleotide sequence ID" value="XM_012912228.1"/>
</dbReference>
<dbReference type="Proteomes" id="UP000033188">
    <property type="component" value="Chromosome 2"/>
</dbReference>